<dbReference type="RefSeq" id="WP_188512636.1">
    <property type="nucleotide sequence ID" value="NZ_BMGD01000001.1"/>
</dbReference>
<sequence>MSGSYRGVGIAALIAALLIAFGLGAYTFSLGYPEKIERYPSYQQGYSDNSGASSSVPNIPQGIVQKSPCNNPQSETESDLCAQWRAAKAAEKAADWTVYGVLASITGISLLLWQINLTREAVEDTGKATIAMERQNEIAERQQRPWVTVAIADAFMTQSQGGLLLVCDVSLGNIGATPAFKASISHCIGPAFRSPIWDFQTVAENVDAADYSEDDESLIILPNGSTQSQIFIHFARNDPRHPFDDGIVPVFMVWVNYSLPNGCRAHSSAWFTVTPKNKSDIEPLMFSWDDEMLDGPASGLDITDNGYVRVT</sequence>
<reference evidence="2" key="1">
    <citation type="journal article" date="2019" name="Int. J. Syst. Evol. Microbiol.">
        <title>The Global Catalogue of Microorganisms (GCM) 10K type strain sequencing project: providing services to taxonomists for standard genome sequencing and annotation.</title>
        <authorList>
            <consortium name="The Broad Institute Genomics Platform"/>
            <consortium name="The Broad Institute Genome Sequencing Center for Infectious Disease"/>
            <person name="Wu L."/>
            <person name="Ma J."/>
        </authorList>
    </citation>
    <scope>NUCLEOTIDE SEQUENCE [LARGE SCALE GENOMIC DNA]</scope>
    <source>
        <strain evidence="2">CGMCC 1.12851</strain>
    </source>
</reference>
<evidence type="ECO:0000313" key="1">
    <source>
        <dbReference type="EMBL" id="GGB52063.1"/>
    </source>
</evidence>
<dbReference type="Proteomes" id="UP000614261">
    <property type="component" value="Unassembled WGS sequence"/>
</dbReference>
<protein>
    <submittedName>
        <fullName evidence="1">Uncharacterized protein</fullName>
    </submittedName>
</protein>
<gene>
    <name evidence="1" type="ORF">GCM10010833_03510</name>
</gene>
<organism evidence="1 2">
    <name type="scientific">Blastomonas aquatica</name>
    <dbReference type="NCBI Taxonomy" id="1510276"/>
    <lineage>
        <taxon>Bacteria</taxon>
        <taxon>Pseudomonadati</taxon>
        <taxon>Pseudomonadota</taxon>
        <taxon>Alphaproteobacteria</taxon>
        <taxon>Sphingomonadales</taxon>
        <taxon>Sphingomonadaceae</taxon>
        <taxon>Blastomonas</taxon>
    </lineage>
</organism>
<name>A0ABQ1IWA9_9SPHN</name>
<accession>A0ABQ1IWA9</accession>
<keyword evidence="2" id="KW-1185">Reference proteome</keyword>
<evidence type="ECO:0000313" key="2">
    <source>
        <dbReference type="Proteomes" id="UP000614261"/>
    </source>
</evidence>
<dbReference type="EMBL" id="BMGD01000001">
    <property type="protein sequence ID" value="GGB52063.1"/>
    <property type="molecule type" value="Genomic_DNA"/>
</dbReference>
<comment type="caution">
    <text evidence="1">The sequence shown here is derived from an EMBL/GenBank/DDBJ whole genome shotgun (WGS) entry which is preliminary data.</text>
</comment>
<proteinExistence type="predicted"/>